<evidence type="ECO:0000259" key="1">
    <source>
        <dbReference type="PROSITE" id="PS50878"/>
    </source>
</evidence>
<dbReference type="PROSITE" id="PS50878">
    <property type="entry name" value="RT_POL"/>
    <property type="match status" value="1"/>
</dbReference>
<protein>
    <submittedName>
        <fullName evidence="2">Arginine repressor C-terminal-like domain-containing protein</fullName>
    </submittedName>
</protein>
<dbReference type="EMBL" id="BKCJ010005094">
    <property type="protein sequence ID" value="GEU64878.1"/>
    <property type="molecule type" value="Genomic_DNA"/>
</dbReference>
<dbReference type="PANTHER" id="PTHR33116:SF79">
    <property type="entry name" value="REVERSE TRANSCRIPTASE DOMAIN, ZINC FINGER, CCHC-TYPE-RELATED"/>
    <property type="match status" value="1"/>
</dbReference>
<organism evidence="2">
    <name type="scientific">Tanacetum cinerariifolium</name>
    <name type="common">Dalmatian daisy</name>
    <name type="synonym">Chrysanthemum cinerariifolium</name>
    <dbReference type="NCBI Taxonomy" id="118510"/>
    <lineage>
        <taxon>Eukaryota</taxon>
        <taxon>Viridiplantae</taxon>
        <taxon>Streptophyta</taxon>
        <taxon>Embryophyta</taxon>
        <taxon>Tracheophyta</taxon>
        <taxon>Spermatophyta</taxon>
        <taxon>Magnoliopsida</taxon>
        <taxon>eudicotyledons</taxon>
        <taxon>Gunneridae</taxon>
        <taxon>Pentapetalae</taxon>
        <taxon>asterids</taxon>
        <taxon>campanulids</taxon>
        <taxon>Asterales</taxon>
        <taxon>Asteraceae</taxon>
        <taxon>Asteroideae</taxon>
        <taxon>Anthemideae</taxon>
        <taxon>Anthemidinae</taxon>
        <taxon>Tanacetum</taxon>
    </lineage>
</organism>
<dbReference type="InterPro" id="IPR000477">
    <property type="entry name" value="RT_dom"/>
</dbReference>
<sequence length="386" mass="44201">MATLDNQKLLLFKVDFEKAFDSGNWDFLMSIMTQMGFRDKWRNWIFSCLSSASISVMINRSPSKEFKMKRGLRQCDSLHPLLFHLIAEALQISIIEACKKGVFNGVSLAKSKVNVSLLQYWDDALFFREWSRKNAKNLIHILKCFEKCSDLKVNISKSRIIGVGVRSIEVKAVATSLGCANDSLPFIYLGPSVGKRMRYRDGWNVVIEHFRNKLTCLKAKSSSIEDKALRNIDIKEFYGVDEGFNSTVSHNEVGGIWHDIISVVKGIDQIDVGFKSSFVQKVIAYRANLASRGVVLEFANCPFCDNIIEDLDHYVIKCPVILPIWRKVWSWWDMVPPVVFPSLTIYDIARDTTPTIKEKDIFPTIQRLSRTWIRAHGAFKQANWDV</sequence>
<gene>
    <name evidence="2" type="ORF">Tci_036856</name>
</gene>
<name>A0A6L2LTD8_TANCI</name>
<reference evidence="2" key="1">
    <citation type="journal article" date="2019" name="Sci. Rep.">
        <title>Draft genome of Tanacetum cinerariifolium, the natural source of mosquito coil.</title>
        <authorList>
            <person name="Yamashiro T."/>
            <person name="Shiraishi A."/>
            <person name="Satake H."/>
            <person name="Nakayama K."/>
        </authorList>
    </citation>
    <scope>NUCLEOTIDE SEQUENCE</scope>
</reference>
<dbReference type="AlphaFoldDB" id="A0A6L2LTD8"/>
<feature type="domain" description="Reverse transcriptase" evidence="1">
    <location>
        <begin position="1"/>
        <end position="193"/>
    </location>
</feature>
<evidence type="ECO:0000313" key="2">
    <source>
        <dbReference type="EMBL" id="GEU64878.1"/>
    </source>
</evidence>
<accession>A0A6L2LTD8</accession>
<proteinExistence type="predicted"/>
<comment type="caution">
    <text evidence="2">The sequence shown here is derived from an EMBL/GenBank/DDBJ whole genome shotgun (WGS) entry which is preliminary data.</text>
</comment>
<dbReference type="Pfam" id="PF00078">
    <property type="entry name" value="RVT_1"/>
    <property type="match status" value="1"/>
</dbReference>
<dbReference type="PANTHER" id="PTHR33116">
    <property type="entry name" value="REVERSE TRANSCRIPTASE ZINC-BINDING DOMAIN-CONTAINING PROTEIN-RELATED-RELATED"/>
    <property type="match status" value="1"/>
</dbReference>